<dbReference type="Proteomes" id="UP001333102">
    <property type="component" value="Chromosome"/>
</dbReference>
<evidence type="ECO:0000256" key="1">
    <source>
        <dbReference type="ARBA" id="ARBA00001933"/>
    </source>
</evidence>
<keyword evidence="2 4" id="KW-0032">Aminotransferase</keyword>
<dbReference type="EMBL" id="CP141614">
    <property type="protein sequence ID" value="WRP13271.1"/>
    <property type="molecule type" value="Genomic_DNA"/>
</dbReference>
<dbReference type="PANTHER" id="PTHR42832:SF3">
    <property type="entry name" value="L-GLUTAMINE--4-(METHYLSULFANYL)-2-OXOBUTANOATE AMINOTRANSFERASE"/>
    <property type="match status" value="1"/>
</dbReference>
<comment type="cofactor">
    <cofactor evidence="1 4">
        <name>pyridoxal 5'-phosphate</name>
        <dbReference type="ChEBI" id="CHEBI:597326"/>
    </cofactor>
</comment>
<dbReference type="GO" id="GO:0010285">
    <property type="term" value="F:L,L-diaminopimelate aminotransferase activity"/>
    <property type="evidence" value="ECO:0007669"/>
    <property type="project" value="UniProtKB-EC"/>
</dbReference>
<keyword evidence="7" id="KW-1185">Reference proteome</keyword>
<dbReference type="InterPro" id="IPR015424">
    <property type="entry name" value="PyrdxlP-dep_Trfase"/>
</dbReference>
<dbReference type="Gene3D" id="3.40.640.10">
    <property type="entry name" value="Type I PLP-dependent aspartate aminotransferase-like (Major domain)"/>
    <property type="match status" value="1"/>
</dbReference>
<organism evidence="6 7">
    <name type="scientific">Geochorda subterranea</name>
    <dbReference type="NCBI Taxonomy" id="3109564"/>
    <lineage>
        <taxon>Bacteria</taxon>
        <taxon>Bacillati</taxon>
        <taxon>Bacillota</taxon>
        <taxon>Limnochordia</taxon>
        <taxon>Limnochordales</taxon>
        <taxon>Geochordaceae</taxon>
        <taxon>Geochorda</taxon>
    </lineage>
</organism>
<evidence type="ECO:0000256" key="2">
    <source>
        <dbReference type="ARBA" id="ARBA00022576"/>
    </source>
</evidence>
<dbReference type="EC" id="2.6.1.-" evidence="4"/>
<gene>
    <name evidence="6" type="ORF">VLY81_07340</name>
</gene>
<dbReference type="InterPro" id="IPR050881">
    <property type="entry name" value="LL-DAP_aminotransferase"/>
</dbReference>
<dbReference type="InterPro" id="IPR004839">
    <property type="entry name" value="Aminotransferase_I/II_large"/>
</dbReference>
<dbReference type="CDD" id="cd00609">
    <property type="entry name" value="AAT_like"/>
    <property type="match status" value="1"/>
</dbReference>
<dbReference type="SUPFAM" id="SSF53383">
    <property type="entry name" value="PLP-dependent transferases"/>
    <property type="match status" value="1"/>
</dbReference>
<dbReference type="NCBIfam" id="NF006756">
    <property type="entry name" value="PRK09276.1"/>
    <property type="match status" value="1"/>
</dbReference>
<evidence type="ECO:0000256" key="4">
    <source>
        <dbReference type="RuleBase" id="RU000481"/>
    </source>
</evidence>
<keyword evidence="3 4" id="KW-0808">Transferase</keyword>
<accession>A0ABZ1BK70</accession>
<name>A0ABZ1BK70_9FIRM</name>
<proteinExistence type="inferred from homology"/>
<evidence type="ECO:0000313" key="7">
    <source>
        <dbReference type="Proteomes" id="UP001333102"/>
    </source>
</evidence>
<dbReference type="PROSITE" id="PS00105">
    <property type="entry name" value="AA_TRANSFER_CLASS_1"/>
    <property type="match status" value="1"/>
</dbReference>
<evidence type="ECO:0000259" key="5">
    <source>
        <dbReference type="Pfam" id="PF00155"/>
    </source>
</evidence>
<dbReference type="RefSeq" id="WP_324667516.1">
    <property type="nucleotide sequence ID" value="NZ_CP141614.1"/>
</dbReference>
<dbReference type="InterPro" id="IPR004838">
    <property type="entry name" value="NHTrfase_class1_PyrdxlP-BS"/>
</dbReference>
<evidence type="ECO:0000256" key="3">
    <source>
        <dbReference type="ARBA" id="ARBA00022679"/>
    </source>
</evidence>
<evidence type="ECO:0000313" key="6">
    <source>
        <dbReference type="EMBL" id="WRP13271.1"/>
    </source>
</evidence>
<dbReference type="Gene3D" id="3.90.1150.10">
    <property type="entry name" value="Aspartate Aminotransferase, domain 1"/>
    <property type="match status" value="1"/>
</dbReference>
<dbReference type="Pfam" id="PF00155">
    <property type="entry name" value="Aminotran_1_2"/>
    <property type="match status" value="1"/>
</dbReference>
<reference evidence="7" key="1">
    <citation type="submission" date="2023-12" db="EMBL/GenBank/DDBJ databases">
        <title>Novel isolates from deep terrestrial aquifers shed light on the physiology and ecology of the class Limnochordia.</title>
        <authorList>
            <person name="Karnachuk O.V."/>
            <person name="Lukina A.P."/>
            <person name="Avakyan M.R."/>
            <person name="Kadnikov V."/>
            <person name="Begmatov S."/>
            <person name="Beletsky A.V."/>
            <person name="Mardanov A.V."/>
            <person name="Ravin N.V."/>
        </authorList>
    </citation>
    <scope>NUCLEOTIDE SEQUENCE [LARGE SCALE GENOMIC DNA]</scope>
    <source>
        <strain evidence="7">LN</strain>
    </source>
</reference>
<sequence length="391" mass="42688">MRLASRMQRLPPYLFASIDRRVEQARAAGVDVISLGIGDPDEPTPAAVVEALRQSAGLAEHHRYPPYQGTRAFREAVARFFVRRFGVALDPDREVLALIGSKEGLAHLAWAVMEPGAVAIVPDPGYPVYAAAVELAGGEVWRLRLDPDRGHLPDLDRIPSEVAARARLLFLNYPNNPTGAVASLAFFEQVVAWARAHDVLVCHDAAYSEITFDDRPAPSILQVPGAGDVAIEMHSLSKSFNMTGWRIGWACGHPEAVEALGRLKTHLDSGVFGAIQAAAVEALDHQEEVTRRMRRLYQRRRDRVVEALRSMGWPLEPPGGAIYVWAPVPPGWDSIGFAATLLERAGVVVTPGVGYGPAGEGYVRLSLTVPDDRLDEALARWKASGPRYHPT</sequence>
<comment type="similarity">
    <text evidence="4">Belongs to the class-I pyridoxal-phosphate-dependent aminotransferase family.</text>
</comment>
<dbReference type="InterPro" id="IPR015421">
    <property type="entry name" value="PyrdxlP-dep_Trfase_major"/>
</dbReference>
<dbReference type="InterPro" id="IPR015422">
    <property type="entry name" value="PyrdxlP-dep_Trfase_small"/>
</dbReference>
<protein>
    <recommendedName>
        <fullName evidence="4">Aminotransferase</fullName>
        <ecNumber evidence="4">2.6.1.-</ecNumber>
    </recommendedName>
</protein>
<feature type="domain" description="Aminotransferase class I/classII large" evidence="5">
    <location>
        <begin position="31"/>
        <end position="380"/>
    </location>
</feature>
<dbReference type="PANTHER" id="PTHR42832">
    <property type="entry name" value="AMINO ACID AMINOTRANSFERASE"/>
    <property type="match status" value="1"/>
</dbReference>